<dbReference type="Proteomes" id="UP000007755">
    <property type="component" value="Unassembled WGS sequence"/>
</dbReference>
<name>F4X6D6_ACREC</name>
<dbReference type="InParanoid" id="F4X6D6"/>
<organism evidence="2">
    <name type="scientific">Acromyrmex echinatior</name>
    <name type="common">Panamanian leafcutter ant</name>
    <name type="synonym">Acromyrmex octospinosus echinatior</name>
    <dbReference type="NCBI Taxonomy" id="103372"/>
    <lineage>
        <taxon>Eukaryota</taxon>
        <taxon>Metazoa</taxon>
        <taxon>Ecdysozoa</taxon>
        <taxon>Arthropoda</taxon>
        <taxon>Hexapoda</taxon>
        <taxon>Insecta</taxon>
        <taxon>Pterygota</taxon>
        <taxon>Neoptera</taxon>
        <taxon>Endopterygota</taxon>
        <taxon>Hymenoptera</taxon>
        <taxon>Apocrita</taxon>
        <taxon>Aculeata</taxon>
        <taxon>Formicoidea</taxon>
        <taxon>Formicidae</taxon>
        <taxon>Myrmicinae</taxon>
        <taxon>Acromyrmex</taxon>
    </lineage>
</organism>
<reference evidence="1" key="1">
    <citation type="submission" date="2011-02" db="EMBL/GenBank/DDBJ databases">
        <title>The genome of the leaf-cutting ant Acromyrmex echinatior suggests key adaptations to social evolution and fungus farming.</title>
        <authorList>
            <person name="Nygaard S."/>
            <person name="Zhang G."/>
        </authorList>
    </citation>
    <scope>NUCLEOTIDE SEQUENCE</scope>
</reference>
<protein>
    <submittedName>
        <fullName evidence="1">Uncharacterized protein</fullName>
    </submittedName>
</protein>
<evidence type="ECO:0000313" key="2">
    <source>
        <dbReference type="Proteomes" id="UP000007755"/>
    </source>
</evidence>
<accession>F4X6D6</accession>
<dbReference type="EMBL" id="GL888812">
    <property type="protein sequence ID" value="EGI57976.1"/>
    <property type="molecule type" value="Genomic_DNA"/>
</dbReference>
<proteinExistence type="predicted"/>
<gene>
    <name evidence="1" type="ORF">G5I_13954</name>
</gene>
<dbReference type="AlphaFoldDB" id="F4X6D6"/>
<sequence length="70" mass="7511">MGDVHGLLLVSDLGQEDIAWDDVGTSAAVDVATLRGRTEEIGTWLAAANTALRDLSSRYFKKMCDGAEIN</sequence>
<evidence type="ECO:0000313" key="1">
    <source>
        <dbReference type="EMBL" id="EGI57976.1"/>
    </source>
</evidence>
<keyword evidence="2" id="KW-1185">Reference proteome</keyword>